<dbReference type="GO" id="GO:0004222">
    <property type="term" value="F:metalloendopeptidase activity"/>
    <property type="evidence" value="ECO:0007669"/>
    <property type="project" value="TreeGrafter"/>
</dbReference>
<sequence>MTRSATNRRASPVAPVAGAISAASVLSGALLAGIPLTAAAPSSVEPSAVSTAPDSAQQPRAHRVEADPKARVDFSRDAVPGAASTEPATGSVNSSHFLADGPIETTPGDDAEDGSAAEPVEQSGLGAPLAQMTTVSTFGYRTNPLTGVPGEMHTGIDLTGSCSTPVMAAASGVITEAGWSPYGGGNRIVIDHGNGLKTTYNHLATIAVSVGQTAARGDVVGGVGTTGNSTGCHLHFEVMINDALVDPSTWF</sequence>
<reference evidence="4 5" key="1">
    <citation type="submission" date="2016-10" db="EMBL/GenBank/DDBJ databases">
        <authorList>
            <person name="de Groot N.N."/>
        </authorList>
    </citation>
    <scope>NUCLEOTIDE SEQUENCE [LARGE SCALE GENOMIC DNA]</scope>
    <source>
        <strain evidence="4 5">NP_1H</strain>
    </source>
</reference>
<organism evidence="4 5">
    <name type="scientific">Arthrobacter subterraneus</name>
    <dbReference type="NCBI Taxonomy" id="335973"/>
    <lineage>
        <taxon>Bacteria</taxon>
        <taxon>Bacillati</taxon>
        <taxon>Actinomycetota</taxon>
        <taxon>Actinomycetes</taxon>
        <taxon>Micrococcales</taxon>
        <taxon>Micrococcaceae</taxon>
        <taxon>Arthrobacter</taxon>
    </lineage>
</organism>
<evidence type="ECO:0000313" key="5">
    <source>
        <dbReference type="Proteomes" id="UP000199258"/>
    </source>
</evidence>
<dbReference type="SUPFAM" id="SSF51261">
    <property type="entry name" value="Duplicated hybrid motif"/>
    <property type="match status" value="1"/>
</dbReference>
<dbReference type="CDD" id="cd12797">
    <property type="entry name" value="M23_peptidase"/>
    <property type="match status" value="1"/>
</dbReference>
<protein>
    <submittedName>
        <fullName evidence="4">Peptidase family M23</fullName>
    </submittedName>
</protein>
<feature type="compositionally biased region" description="Low complexity" evidence="2">
    <location>
        <begin position="40"/>
        <end position="53"/>
    </location>
</feature>
<accession>A0A1G8P0P9</accession>
<feature type="region of interest" description="Disordered" evidence="2">
    <location>
        <begin position="40"/>
        <end position="128"/>
    </location>
</feature>
<dbReference type="Proteomes" id="UP000199258">
    <property type="component" value="Unassembled WGS sequence"/>
</dbReference>
<proteinExistence type="predicted"/>
<name>A0A1G8P0P9_9MICC</name>
<keyword evidence="1" id="KW-0732">Signal</keyword>
<dbReference type="InterPro" id="IPR050570">
    <property type="entry name" value="Cell_wall_metabolism_enzyme"/>
</dbReference>
<feature type="domain" description="M23ase beta-sheet core" evidence="3">
    <location>
        <begin position="152"/>
        <end position="247"/>
    </location>
</feature>
<dbReference type="PANTHER" id="PTHR21666:SF289">
    <property type="entry name" value="L-ALA--D-GLU ENDOPEPTIDASE"/>
    <property type="match status" value="1"/>
</dbReference>
<dbReference type="EMBL" id="FNDT01000028">
    <property type="protein sequence ID" value="SDI86019.1"/>
    <property type="molecule type" value="Genomic_DNA"/>
</dbReference>
<evidence type="ECO:0000256" key="2">
    <source>
        <dbReference type="SAM" id="MobiDB-lite"/>
    </source>
</evidence>
<dbReference type="RefSeq" id="WP_245702920.1">
    <property type="nucleotide sequence ID" value="NZ_FNDT01000028.1"/>
</dbReference>
<dbReference type="InterPro" id="IPR016047">
    <property type="entry name" value="M23ase_b-sheet_dom"/>
</dbReference>
<evidence type="ECO:0000256" key="1">
    <source>
        <dbReference type="ARBA" id="ARBA00022729"/>
    </source>
</evidence>
<evidence type="ECO:0000259" key="3">
    <source>
        <dbReference type="Pfam" id="PF01551"/>
    </source>
</evidence>
<feature type="compositionally biased region" description="Basic and acidic residues" evidence="2">
    <location>
        <begin position="62"/>
        <end position="76"/>
    </location>
</feature>
<dbReference type="InterPro" id="IPR011055">
    <property type="entry name" value="Dup_hybrid_motif"/>
</dbReference>
<gene>
    <name evidence="4" type="ORF">SAMN04488693_12812</name>
</gene>
<dbReference type="AlphaFoldDB" id="A0A1G8P0P9"/>
<keyword evidence="5" id="KW-1185">Reference proteome</keyword>
<dbReference type="STRING" id="335973.SAMN04488693_12812"/>
<dbReference type="Gene3D" id="2.70.70.10">
    <property type="entry name" value="Glucose Permease (Domain IIA)"/>
    <property type="match status" value="1"/>
</dbReference>
<dbReference type="PANTHER" id="PTHR21666">
    <property type="entry name" value="PEPTIDASE-RELATED"/>
    <property type="match status" value="1"/>
</dbReference>
<feature type="compositionally biased region" description="Polar residues" evidence="2">
    <location>
        <begin position="86"/>
        <end position="96"/>
    </location>
</feature>
<dbReference type="Pfam" id="PF01551">
    <property type="entry name" value="Peptidase_M23"/>
    <property type="match status" value="1"/>
</dbReference>
<evidence type="ECO:0000313" key="4">
    <source>
        <dbReference type="EMBL" id="SDI86019.1"/>
    </source>
</evidence>